<name>A0A0G1XV03_9BACT</name>
<reference evidence="2 3" key="1">
    <citation type="journal article" date="2015" name="Nature">
        <title>rRNA introns, odd ribosomes, and small enigmatic genomes across a large radiation of phyla.</title>
        <authorList>
            <person name="Brown C.T."/>
            <person name="Hug L.A."/>
            <person name="Thomas B.C."/>
            <person name="Sharon I."/>
            <person name="Castelle C.J."/>
            <person name="Singh A."/>
            <person name="Wilkins M.J."/>
            <person name="Williams K.H."/>
            <person name="Banfield J.F."/>
        </authorList>
    </citation>
    <scope>NUCLEOTIDE SEQUENCE [LARGE SCALE GENOMIC DNA]</scope>
</reference>
<accession>A0A0G1XV03</accession>
<dbReference type="InterPro" id="IPR036291">
    <property type="entry name" value="NAD(P)-bd_dom_sf"/>
</dbReference>
<comment type="caution">
    <text evidence="2">The sequence shown here is derived from an EMBL/GenBank/DDBJ whole genome shotgun (WGS) entry which is preliminary data.</text>
</comment>
<proteinExistence type="predicted"/>
<dbReference type="Gene3D" id="3.40.50.720">
    <property type="entry name" value="NAD(P)-binding Rossmann-like Domain"/>
    <property type="match status" value="1"/>
</dbReference>
<dbReference type="InterPro" id="IPR006096">
    <property type="entry name" value="Glu/Leu/Phe/Val/Trp_DH_C"/>
</dbReference>
<evidence type="ECO:0000259" key="1">
    <source>
        <dbReference type="Pfam" id="PF00208"/>
    </source>
</evidence>
<protein>
    <submittedName>
        <fullName evidence="2">Glutamate dehydrogenase</fullName>
    </submittedName>
</protein>
<organism evidence="2 3">
    <name type="scientific">Candidatus Uhrbacteria bacterium GW2011_GWC2_53_7</name>
    <dbReference type="NCBI Taxonomy" id="1618986"/>
    <lineage>
        <taxon>Bacteria</taxon>
        <taxon>Candidatus Uhriibacteriota</taxon>
    </lineage>
</organism>
<dbReference type="Proteomes" id="UP000033865">
    <property type="component" value="Unassembled WGS sequence"/>
</dbReference>
<evidence type="ECO:0000313" key="2">
    <source>
        <dbReference type="EMBL" id="KKW34755.1"/>
    </source>
</evidence>
<dbReference type="GO" id="GO:0016491">
    <property type="term" value="F:oxidoreductase activity"/>
    <property type="evidence" value="ECO:0007669"/>
    <property type="project" value="InterPro"/>
</dbReference>
<dbReference type="Pfam" id="PF00208">
    <property type="entry name" value="ELFV_dehydrog"/>
    <property type="match status" value="1"/>
</dbReference>
<gene>
    <name evidence="2" type="ORF">UY82_C0060G0003</name>
</gene>
<dbReference type="AlphaFoldDB" id="A0A0G1XV03"/>
<dbReference type="SUPFAM" id="SSF51735">
    <property type="entry name" value="NAD(P)-binding Rossmann-fold domains"/>
    <property type="match status" value="1"/>
</dbReference>
<sequence length="75" mass="8555">MPDILANAGGVTVSTYEWEQNLKGEHWSEQEVFAKLKTNLQAQALHVWEEAKSAKTDLRRGAFLLALKRLEEVMK</sequence>
<feature type="domain" description="Glutamate/phenylalanine/leucine/valine/L-tryptophan dehydrogenase C-terminal" evidence="1">
    <location>
        <begin position="1"/>
        <end position="75"/>
    </location>
</feature>
<dbReference type="GO" id="GO:0006520">
    <property type="term" value="P:amino acid metabolic process"/>
    <property type="evidence" value="ECO:0007669"/>
    <property type="project" value="InterPro"/>
</dbReference>
<evidence type="ECO:0000313" key="3">
    <source>
        <dbReference type="Proteomes" id="UP000033865"/>
    </source>
</evidence>
<dbReference type="EMBL" id="LCRN01000060">
    <property type="protein sequence ID" value="KKW34755.1"/>
    <property type="molecule type" value="Genomic_DNA"/>
</dbReference>